<keyword evidence="3" id="KW-1185">Reference proteome</keyword>
<comment type="caution">
    <text evidence="2">The sequence shown here is derived from an EMBL/GenBank/DDBJ whole genome shotgun (WGS) entry which is preliminary data.</text>
</comment>
<proteinExistence type="predicted"/>
<dbReference type="Proteomes" id="UP001501251">
    <property type="component" value="Unassembled WGS sequence"/>
</dbReference>
<sequence length="99" mass="10181">METLGFSSGGETRYGAVRPGGVTGGDDTPTTVRMIDKILSAGPAERWNAWAADVGHDTSGFLATGDEAGNPIYENRNPPASTAGGGQVMRLTVQGDISI</sequence>
<evidence type="ECO:0000313" key="2">
    <source>
        <dbReference type="EMBL" id="GAA4185228.1"/>
    </source>
</evidence>
<reference evidence="3" key="1">
    <citation type="journal article" date="2019" name="Int. J. Syst. Evol. Microbiol.">
        <title>The Global Catalogue of Microorganisms (GCM) 10K type strain sequencing project: providing services to taxonomists for standard genome sequencing and annotation.</title>
        <authorList>
            <consortium name="The Broad Institute Genomics Platform"/>
            <consortium name="The Broad Institute Genome Sequencing Center for Infectious Disease"/>
            <person name="Wu L."/>
            <person name="Ma J."/>
        </authorList>
    </citation>
    <scope>NUCLEOTIDE SEQUENCE [LARGE SCALE GENOMIC DNA]</scope>
    <source>
        <strain evidence="3">JCM 17388</strain>
    </source>
</reference>
<evidence type="ECO:0000313" key="3">
    <source>
        <dbReference type="Proteomes" id="UP001501251"/>
    </source>
</evidence>
<feature type="region of interest" description="Disordered" evidence="1">
    <location>
        <begin position="1"/>
        <end position="29"/>
    </location>
</feature>
<feature type="region of interest" description="Disordered" evidence="1">
    <location>
        <begin position="61"/>
        <end position="86"/>
    </location>
</feature>
<evidence type="ECO:0000256" key="1">
    <source>
        <dbReference type="SAM" id="MobiDB-lite"/>
    </source>
</evidence>
<protein>
    <submittedName>
        <fullName evidence="2">Uncharacterized protein</fullName>
    </submittedName>
</protein>
<feature type="compositionally biased region" description="Polar residues" evidence="1">
    <location>
        <begin position="1"/>
        <end position="10"/>
    </location>
</feature>
<organism evidence="2 3">
    <name type="scientific">Streptosporangium oxazolinicum</name>
    <dbReference type="NCBI Taxonomy" id="909287"/>
    <lineage>
        <taxon>Bacteria</taxon>
        <taxon>Bacillati</taxon>
        <taxon>Actinomycetota</taxon>
        <taxon>Actinomycetes</taxon>
        <taxon>Streptosporangiales</taxon>
        <taxon>Streptosporangiaceae</taxon>
        <taxon>Streptosporangium</taxon>
    </lineage>
</organism>
<gene>
    <name evidence="2" type="ORF">GCM10022252_15300</name>
</gene>
<dbReference type="EMBL" id="BAABAQ010000002">
    <property type="protein sequence ID" value="GAA4185228.1"/>
    <property type="molecule type" value="Genomic_DNA"/>
</dbReference>
<name>A0ABP8AKL4_9ACTN</name>
<accession>A0ABP8AKL4</accession>